<dbReference type="Proteomes" id="UP000799437">
    <property type="component" value="Unassembled WGS sequence"/>
</dbReference>
<gene>
    <name evidence="2" type="ORF">EJ05DRAFT_166398</name>
</gene>
<evidence type="ECO:0000313" key="2">
    <source>
        <dbReference type="EMBL" id="KAF2753627.1"/>
    </source>
</evidence>
<dbReference type="RefSeq" id="XP_033596078.1">
    <property type="nucleotide sequence ID" value="XM_033739462.1"/>
</dbReference>
<feature type="region of interest" description="Disordered" evidence="1">
    <location>
        <begin position="163"/>
        <end position="218"/>
    </location>
</feature>
<feature type="region of interest" description="Disordered" evidence="1">
    <location>
        <begin position="45"/>
        <end position="128"/>
    </location>
</feature>
<sequence>MNFVSNIIQSSVAGFVDSGMRTAGGYAGDILNKAGDYIESGGAAYGRGSRPRKTIATGASSTTKRPVAVKRAHSTPVAPNGKGAAAANMPYTGTVPTKRSIASSAKPRVTDTKGSVVRSRSASATTAGSKYTPGVVTGTGGTAQKKITGAGVKKTTEDGSGAKYTPGVVTGMPKGTGSSVKRGNAGGSTKKTTTSESGKAKYTPGVVTGMPASKGVKE</sequence>
<evidence type="ECO:0000256" key="1">
    <source>
        <dbReference type="SAM" id="MobiDB-lite"/>
    </source>
</evidence>
<dbReference type="EMBL" id="ML996583">
    <property type="protein sequence ID" value="KAF2753627.1"/>
    <property type="molecule type" value="Genomic_DNA"/>
</dbReference>
<dbReference type="OrthoDB" id="3945698at2759"/>
<proteinExistence type="predicted"/>
<feature type="compositionally biased region" description="Polar residues" evidence="1">
    <location>
        <begin position="94"/>
        <end position="103"/>
    </location>
</feature>
<dbReference type="GeneID" id="54480516"/>
<reference evidence="2" key="1">
    <citation type="journal article" date="2020" name="Stud. Mycol.">
        <title>101 Dothideomycetes genomes: a test case for predicting lifestyles and emergence of pathogens.</title>
        <authorList>
            <person name="Haridas S."/>
            <person name="Albert R."/>
            <person name="Binder M."/>
            <person name="Bloem J."/>
            <person name="Labutti K."/>
            <person name="Salamov A."/>
            <person name="Andreopoulos B."/>
            <person name="Baker S."/>
            <person name="Barry K."/>
            <person name="Bills G."/>
            <person name="Bluhm B."/>
            <person name="Cannon C."/>
            <person name="Castanera R."/>
            <person name="Culley D."/>
            <person name="Daum C."/>
            <person name="Ezra D."/>
            <person name="Gonzalez J."/>
            <person name="Henrissat B."/>
            <person name="Kuo A."/>
            <person name="Liang C."/>
            <person name="Lipzen A."/>
            <person name="Lutzoni F."/>
            <person name="Magnuson J."/>
            <person name="Mondo S."/>
            <person name="Nolan M."/>
            <person name="Ohm R."/>
            <person name="Pangilinan J."/>
            <person name="Park H.-J."/>
            <person name="Ramirez L."/>
            <person name="Alfaro M."/>
            <person name="Sun H."/>
            <person name="Tritt A."/>
            <person name="Yoshinaga Y."/>
            <person name="Zwiers L.-H."/>
            <person name="Turgeon B."/>
            <person name="Goodwin S."/>
            <person name="Spatafora J."/>
            <person name="Crous P."/>
            <person name="Grigoriev I."/>
        </authorList>
    </citation>
    <scope>NUCLEOTIDE SEQUENCE</scope>
    <source>
        <strain evidence="2">CBS 121739</strain>
    </source>
</reference>
<feature type="compositionally biased region" description="Low complexity" evidence="1">
    <location>
        <begin position="187"/>
        <end position="197"/>
    </location>
</feature>
<feature type="compositionally biased region" description="Low complexity" evidence="1">
    <location>
        <begin position="114"/>
        <end position="128"/>
    </location>
</feature>
<name>A0A6A6VWJ6_9PEZI</name>
<keyword evidence="3" id="KW-1185">Reference proteome</keyword>
<evidence type="ECO:0000313" key="3">
    <source>
        <dbReference type="Proteomes" id="UP000799437"/>
    </source>
</evidence>
<accession>A0A6A6VWJ6</accession>
<protein>
    <submittedName>
        <fullName evidence="2">Uncharacterized protein</fullName>
    </submittedName>
</protein>
<dbReference type="AlphaFoldDB" id="A0A6A6VWJ6"/>
<organism evidence="2 3">
    <name type="scientific">Pseudovirgaria hyperparasitica</name>
    <dbReference type="NCBI Taxonomy" id="470096"/>
    <lineage>
        <taxon>Eukaryota</taxon>
        <taxon>Fungi</taxon>
        <taxon>Dikarya</taxon>
        <taxon>Ascomycota</taxon>
        <taxon>Pezizomycotina</taxon>
        <taxon>Dothideomycetes</taxon>
        <taxon>Dothideomycetes incertae sedis</taxon>
        <taxon>Acrospermales</taxon>
        <taxon>Acrospermaceae</taxon>
        <taxon>Pseudovirgaria</taxon>
    </lineage>
</organism>